<dbReference type="WBParaSite" id="HCON_00162950-00001">
    <property type="protein sequence ID" value="HCON_00162950-00001"/>
    <property type="gene ID" value="HCON_00162950"/>
</dbReference>
<keyword evidence="1" id="KW-0479">Metal-binding</keyword>
<dbReference type="OMA" id="ISTSAWP"/>
<dbReference type="PROSITE" id="PS50158">
    <property type="entry name" value="ZF_CCHC"/>
    <property type="match status" value="1"/>
</dbReference>
<dbReference type="InterPro" id="IPR036875">
    <property type="entry name" value="Znf_CCHC_sf"/>
</dbReference>
<evidence type="ECO:0000256" key="1">
    <source>
        <dbReference type="PROSITE-ProRule" id="PRU00047"/>
    </source>
</evidence>
<dbReference type="InterPro" id="IPR001878">
    <property type="entry name" value="Znf_CCHC"/>
</dbReference>
<evidence type="ECO:0000313" key="5">
    <source>
        <dbReference type="WBParaSite" id="HCON_00162950-00001"/>
    </source>
</evidence>
<accession>A0A7I4Z1C8</accession>
<organism evidence="4 5">
    <name type="scientific">Haemonchus contortus</name>
    <name type="common">Barber pole worm</name>
    <dbReference type="NCBI Taxonomy" id="6289"/>
    <lineage>
        <taxon>Eukaryota</taxon>
        <taxon>Metazoa</taxon>
        <taxon>Ecdysozoa</taxon>
        <taxon>Nematoda</taxon>
        <taxon>Chromadorea</taxon>
        <taxon>Rhabditida</taxon>
        <taxon>Rhabditina</taxon>
        <taxon>Rhabditomorpha</taxon>
        <taxon>Strongyloidea</taxon>
        <taxon>Trichostrongylidae</taxon>
        <taxon>Haemonchus</taxon>
    </lineage>
</organism>
<dbReference type="GO" id="GO:0019899">
    <property type="term" value="F:enzyme binding"/>
    <property type="evidence" value="ECO:0007669"/>
    <property type="project" value="UniProtKB-ARBA"/>
</dbReference>
<feature type="compositionally biased region" description="Low complexity" evidence="2">
    <location>
        <begin position="185"/>
        <end position="195"/>
    </location>
</feature>
<dbReference type="OrthoDB" id="5869299at2759"/>
<dbReference type="SMART" id="SM00343">
    <property type="entry name" value="ZnF_C2HC"/>
    <property type="match status" value="1"/>
</dbReference>
<keyword evidence="1" id="KW-0862">Zinc</keyword>
<sequence>MARQALSSCQQQTGESASTFANRLLLLVRAATSGQDPASQKDRVLEEFVARLRPDIRYYVKLDNPATFEQAVAKAQVVEQLLAEATADRLKRPSQPGQAIEVKAAATTGQSFRRSNYETPRNVFTRGRAQFPQQSRDRQSPRPARTVTNNTCFNCGGVGHFSRQCPSPRVSRGTADEPVRRSLSSDRNYSQSSSRGFLPPSRYERDRELSQARDQIRALYISLQENQSALERSDARVNALVKRNEELANSAFGTSTPRSSTISMPPVKFLLTISMLVCAMIGEPISTSAWPVHHRPDGDSPPSADVEYSAALGGLNQRSRSSGASSKLFSTLLDTPLG</sequence>
<dbReference type="Pfam" id="PF00098">
    <property type="entry name" value="zf-CCHC"/>
    <property type="match status" value="1"/>
</dbReference>
<dbReference type="GO" id="GO:0005737">
    <property type="term" value="C:cytoplasm"/>
    <property type="evidence" value="ECO:0007669"/>
    <property type="project" value="UniProtKB-ARBA"/>
</dbReference>
<feature type="region of interest" description="Disordered" evidence="2">
    <location>
        <begin position="92"/>
        <end position="149"/>
    </location>
</feature>
<dbReference type="Proteomes" id="UP000025227">
    <property type="component" value="Unplaced"/>
</dbReference>
<evidence type="ECO:0000313" key="4">
    <source>
        <dbReference type="Proteomes" id="UP000025227"/>
    </source>
</evidence>
<feature type="compositionally biased region" description="Basic and acidic residues" evidence="2">
    <location>
        <begin position="174"/>
        <end position="184"/>
    </location>
</feature>
<dbReference type="AlphaFoldDB" id="A0A7I4Z1C8"/>
<name>A0A7I4Z1C8_HAECO</name>
<feature type="compositionally biased region" description="Polar residues" evidence="2">
    <location>
        <begin position="107"/>
        <end position="119"/>
    </location>
</feature>
<dbReference type="GO" id="GO:0008270">
    <property type="term" value="F:zinc ion binding"/>
    <property type="evidence" value="ECO:0007669"/>
    <property type="project" value="UniProtKB-KW"/>
</dbReference>
<evidence type="ECO:0000256" key="2">
    <source>
        <dbReference type="SAM" id="MobiDB-lite"/>
    </source>
</evidence>
<feature type="region of interest" description="Disordered" evidence="2">
    <location>
        <begin position="288"/>
        <end position="307"/>
    </location>
</feature>
<reference evidence="5" key="1">
    <citation type="submission" date="2020-12" db="UniProtKB">
        <authorList>
            <consortium name="WormBaseParasite"/>
        </authorList>
    </citation>
    <scope>IDENTIFICATION</scope>
    <source>
        <strain evidence="5">MHco3</strain>
    </source>
</reference>
<feature type="domain" description="CCHC-type" evidence="3">
    <location>
        <begin position="152"/>
        <end position="167"/>
    </location>
</feature>
<proteinExistence type="predicted"/>
<protein>
    <submittedName>
        <fullName evidence="5">CCHC-type domain-containing protein</fullName>
    </submittedName>
</protein>
<feature type="region of interest" description="Disordered" evidence="2">
    <location>
        <begin position="316"/>
        <end position="338"/>
    </location>
</feature>
<feature type="region of interest" description="Disordered" evidence="2">
    <location>
        <begin position="163"/>
        <end position="209"/>
    </location>
</feature>
<evidence type="ECO:0000259" key="3">
    <source>
        <dbReference type="PROSITE" id="PS50158"/>
    </source>
</evidence>
<dbReference type="Gene3D" id="4.10.60.10">
    <property type="entry name" value="Zinc finger, CCHC-type"/>
    <property type="match status" value="1"/>
</dbReference>
<keyword evidence="4" id="KW-1185">Reference proteome</keyword>
<keyword evidence="1" id="KW-0863">Zinc-finger</keyword>
<dbReference type="GO" id="GO:0003676">
    <property type="term" value="F:nucleic acid binding"/>
    <property type="evidence" value="ECO:0007669"/>
    <property type="project" value="InterPro"/>
</dbReference>
<dbReference type="SUPFAM" id="SSF57756">
    <property type="entry name" value="Retrovirus zinc finger-like domains"/>
    <property type="match status" value="1"/>
</dbReference>